<gene>
    <name evidence="2" type="ORF">L602_001500001110</name>
</gene>
<proteinExistence type="predicted"/>
<evidence type="ECO:0000313" key="2">
    <source>
        <dbReference type="EMBL" id="TWG87978.1"/>
    </source>
</evidence>
<keyword evidence="1" id="KW-0175">Coiled coil</keyword>
<organism evidence="2 3">
    <name type="scientific">Cupriavidus gilardii J11</name>
    <dbReference type="NCBI Taxonomy" id="936133"/>
    <lineage>
        <taxon>Bacteria</taxon>
        <taxon>Pseudomonadati</taxon>
        <taxon>Pseudomonadota</taxon>
        <taxon>Betaproteobacteria</taxon>
        <taxon>Burkholderiales</taxon>
        <taxon>Burkholderiaceae</taxon>
        <taxon>Cupriavidus</taxon>
    </lineage>
</organism>
<sequence length="387" mass="43220">MDNEGHSNLPAPQGKGQSLSLLQMTRHLLASEVDTAAIGRIVHAAEQIAQARERIRTEYMLIGSYLADIHQTMYIALNKRLDNPARAKSQAAKLLNDYASTTLQISKHTVIQYLQVYQRFVNSSEAVEFLNLGELTILKRSDISDAEVQLLVDARKRKEAFSRDEIVPFIDRYREATEEINTLMAQLETAKEQLAAGTSEKIQLELEIKYLRNLSAKSGQKESEHRDALAAAQIALDSQSNTVHALQVAVERIGREKAELEKRLSEMRVREVVKEVEVVPKEYQSITEAISHASAKLAQTNAELSQTMEALNAAKTELLDSERQKLDEKQLSIRLTGIKADIDSVLEKFQSSFSAAAVKPHRALLMSLRDAAKNLYEMVDNVAGAKP</sequence>
<dbReference type="Proteomes" id="UP000318141">
    <property type="component" value="Unassembled WGS sequence"/>
</dbReference>
<dbReference type="AlphaFoldDB" id="A0A562BRS7"/>
<evidence type="ECO:0000256" key="1">
    <source>
        <dbReference type="SAM" id="Coils"/>
    </source>
</evidence>
<comment type="caution">
    <text evidence="2">The sequence shown here is derived from an EMBL/GenBank/DDBJ whole genome shotgun (WGS) entry which is preliminary data.</text>
</comment>
<feature type="coiled-coil region" evidence="1">
    <location>
        <begin position="243"/>
        <end position="270"/>
    </location>
</feature>
<feature type="coiled-coil region" evidence="1">
    <location>
        <begin position="294"/>
        <end position="324"/>
    </location>
</feature>
<reference evidence="2 3" key="1">
    <citation type="submission" date="2019-07" db="EMBL/GenBank/DDBJ databases">
        <title>Genome sequencing of lignin-degrading bacterial isolates.</title>
        <authorList>
            <person name="Gladden J."/>
        </authorList>
    </citation>
    <scope>NUCLEOTIDE SEQUENCE [LARGE SCALE GENOMIC DNA]</scope>
    <source>
        <strain evidence="2 3">J11</strain>
    </source>
</reference>
<accession>A0A562BRS7</accession>
<dbReference type="EMBL" id="VLJN01000007">
    <property type="protein sequence ID" value="TWG87978.1"/>
    <property type="molecule type" value="Genomic_DNA"/>
</dbReference>
<feature type="coiled-coil region" evidence="1">
    <location>
        <begin position="170"/>
        <end position="207"/>
    </location>
</feature>
<protein>
    <submittedName>
        <fullName evidence="2">Uncharacterized protein</fullName>
    </submittedName>
</protein>
<name>A0A562BRS7_9BURK</name>
<evidence type="ECO:0000313" key="3">
    <source>
        <dbReference type="Proteomes" id="UP000318141"/>
    </source>
</evidence>
<keyword evidence="3" id="KW-1185">Reference proteome</keyword>